<dbReference type="InterPro" id="IPR050281">
    <property type="entry name" value="Flavin_monoamine_oxidase"/>
</dbReference>
<accession>A0A9X6RL38</accession>
<dbReference type="SUPFAM" id="SSF54373">
    <property type="entry name" value="FAD-linked reductases, C-terminal domain"/>
    <property type="match status" value="1"/>
</dbReference>
<dbReference type="OrthoDB" id="2019015at2759"/>
<comment type="caution">
    <text evidence="3">The sequence shown here is derived from an EMBL/GenBank/DDBJ whole genome shotgun (WGS) entry which is preliminary data.</text>
</comment>
<dbReference type="PANTHER" id="PTHR10742">
    <property type="entry name" value="FLAVIN MONOAMINE OXIDASE"/>
    <property type="match status" value="1"/>
</dbReference>
<feature type="signal peptide" evidence="1">
    <location>
        <begin position="1"/>
        <end position="18"/>
    </location>
</feature>
<name>A0A9X6RL38_HYPEX</name>
<sequence length="534" mass="59077">MWTGTLAVALIFVSSIEARASSSAATSSRSGVRVVIIGAGAAGLSAAQRLNELGFRHVTILEAQNRTGGRVFSQDRENNAFVELGAEQVHGSGQPFYDFAHGKGLLVPMPTGLDDFRTDTGKQLETSEKWSFDNAVTTFSQITRSMSDKSTLTSDMLRHVSVETNRGSQFRRRHHLSELNSTLPEAVSLAYDYSIRLEIIETSCPAPMKLLSHRYYTDFKQHGDNFLVHPNTSYTSLLREMTMTFPPSWIELNRAVSRISLTTPGQSSSPIMVEAADGTMWPADHVIVTVSLGVLKSCPSLFDPPLPMKKREAISKSGFGNVAKLFLTFPLPVWKDLFPNGSRLLGLLWTNNSRGIPYNPPKVNQTMFWYRDAVHFAPVPTAPNTLLLWVTGVGADLVDGLSDEQVLDDSWALLKNFTANSTVPRPVKLTRETWSANPFARGTYSYFSLESSKANFTPADLAEPEWNYETTSNGGILGHRLLFAGEATEPDFFSTVHGAVLSGQREANRIELCANECKERYWKPAVGWLNDIKL</sequence>
<dbReference type="Gene3D" id="3.50.50.60">
    <property type="entry name" value="FAD/NAD(P)-binding domain"/>
    <property type="match status" value="1"/>
</dbReference>
<protein>
    <submittedName>
        <fullName evidence="3">Peroxisomal N(1)-acetyl-spermine/spermidine oxidase</fullName>
    </submittedName>
</protein>
<dbReference type="PANTHER" id="PTHR10742:SF416">
    <property type="entry name" value="SPERMINE OXIDASE"/>
    <property type="match status" value="1"/>
</dbReference>
<feature type="domain" description="Amine oxidase" evidence="2">
    <location>
        <begin position="42"/>
        <end position="510"/>
    </location>
</feature>
<dbReference type="InterPro" id="IPR002937">
    <property type="entry name" value="Amino_oxidase"/>
</dbReference>
<dbReference type="Gene3D" id="3.90.660.10">
    <property type="match status" value="1"/>
</dbReference>
<dbReference type="GO" id="GO:0046592">
    <property type="term" value="F:polyamine oxidase activity"/>
    <property type="evidence" value="ECO:0007669"/>
    <property type="project" value="TreeGrafter"/>
</dbReference>
<keyword evidence="1" id="KW-0732">Signal</keyword>
<keyword evidence="4" id="KW-1185">Reference proteome</keyword>
<evidence type="ECO:0000313" key="4">
    <source>
        <dbReference type="Proteomes" id="UP000192578"/>
    </source>
</evidence>
<dbReference type="Proteomes" id="UP000192578">
    <property type="component" value="Unassembled WGS sequence"/>
</dbReference>
<gene>
    <name evidence="3" type="ORF">BV898_16421</name>
</gene>
<dbReference type="SUPFAM" id="SSF51905">
    <property type="entry name" value="FAD/NAD(P)-binding domain"/>
    <property type="match status" value="1"/>
</dbReference>
<dbReference type="EMBL" id="MTYJ01000246">
    <property type="protein sequence ID" value="OWA51963.1"/>
    <property type="molecule type" value="Genomic_DNA"/>
</dbReference>
<dbReference type="AlphaFoldDB" id="A0A9X6RL38"/>
<feature type="chain" id="PRO_5040913818" evidence="1">
    <location>
        <begin position="19"/>
        <end position="534"/>
    </location>
</feature>
<evidence type="ECO:0000259" key="2">
    <source>
        <dbReference type="Pfam" id="PF01593"/>
    </source>
</evidence>
<evidence type="ECO:0000313" key="3">
    <source>
        <dbReference type="EMBL" id="OWA51963.1"/>
    </source>
</evidence>
<proteinExistence type="predicted"/>
<organism evidence="3 4">
    <name type="scientific">Hypsibius exemplaris</name>
    <name type="common">Freshwater tardigrade</name>
    <dbReference type="NCBI Taxonomy" id="2072580"/>
    <lineage>
        <taxon>Eukaryota</taxon>
        <taxon>Metazoa</taxon>
        <taxon>Ecdysozoa</taxon>
        <taxon>Tardigrada</taxon>
        <taxon>Eutardigrada</taxon>
        <taxon>Parachela</taxon>
        <taxon>Hypsibioidea</taxon>
        <taxon>Hypsibiidae</taxon>
        <taxon>Hypsibius</taxon>
    </lineage>
</organism>
<dbReference type="Pfam" id="PF01593">
    <property type="entry name" value="Amino_oxidase"/>
    <property type="match status" value="1"/>
</dbReference>
<evidence type="ECO:0000256" key="1">
    <source>
        <dbReference type="SAM" id="SignalP"/>
    </source>
</evidence>
<dbReference type="InterPro" id="IPR036188">
    <property type="entry name" value="FAD/NAD-bd_sf"/>
</dbReference>
<reference evidence="4" key="1">
    <citation type="submission" date="2017-01" db="EMBL/GenBank/DDBJ databases">
        <title>Comparative genomics of anhydrobiosis in the tardigrade Hypsibius dujardini.</title>
        <authorList>
            <person name="Yoshida Y."/>
            <person name="Koutsovoulos G."/>
            <person name="Laetsch D."/>
            <person name="Stevens L."/>
            <person name="Kumar S."/>
            <person name="Horikawa D."/>
            <person name="Ishino K."/>
            <person name="Komine S."/>
            <person name="Tomita M."/>
            <person name="Blaxter M."/>
            <person name="Arakawa K."/>
        </authorList>
    </citation>
    <scope>NUCLEOTIDE SEQUENCE [LARGE SCALE GENOMIC DNA]</scope>
    <source>
        <strain evidence="4">Z151</strain>
    </source>
</reference>
<dbReference type="PRINTS" id="PR00419">
    <property type="entry name" value="ADXRDTASE"/>
</dbReference>